<evidence type="ECO:0000313" key="3">
    <source>
        <dbReference type="Proteomes" id="UP001501532"/>
    </source>
</evidence>
<proteinExistence type="predicted"/>
<feature type="region of interest" description="Disordered" evidence="1">
    <location>
        <begin position="1"/>
        <end position="22"/>
    </location>
</feature>
<dbReference type="EMBL" id="BAAAUF010000010">
    <property type="protein sequence ID" value="GAA3033561.1"/>
    <property type="molecule type" value="Genomic_DNA"/>
</dbReference>
<comment type="caution">
    <text evidence="2">The sequence shown here is derived from an EMBL/GenBank/DDBJ whole genome shotgun (WGS) entry which is preliminary data.</text>
</comment>
<reference evidence="3" key="1">
    <citation type="journal article" date="2019" name="Int. J. Syst. Evol. Microbiol.">
        <title>The Global Catalogue of Microorganisms (GCM) 10K type strain sequencing project: providing services to taxonomists for standard genome sequencing and annotation.</title>
        <authorList>
            <consortium name="The Broad Institute Genomics Platform"/>
            <consortium name="The Broad Institute Genome Sequencing Center for Infectious Disease"/>
            <person name="Wu L."/>
            <person name="Ma J."/>
        </authorList>
    </citation>
    <scope>NUCLEOTIDE SEQUENCE [LARGE SCALE GENOMIC DNA]</scope>
    <source>
        <strain evidence="3">JCM 9091</strain>
    </source>
</reference>
<keyword evidence="3" id="KW-1185">Reference proteome</keyword>
<name>A0ABP6L7Z8_9ACTN</name>
<protein>
    <submittedName>
        <fullName evidence="2">Uncharacterized protein</fullName>
    </submittedName>
</protein>
<dbReference type="Proteomes" id="UP001501532">
    <property type="component" value="Unassembled WGS sequence"/>
</dbReference>
<gene>
    <name evidence="2" type="ORF">GCM10010448_14670</name>
</gene>
<dbReference type="RefSeq" id="WP_234513493.1">
    <property type="nucleotide sequence ID" value="NZ_BAAAUF010000010.1"/>
</dbReference>
<accession>A0ABP6L7Z8</accession>
<sequence length="138" mass="14683">MHSGLGSSHPAAGRSPTGDQPLSRLSETLVQSFGRLPAGGSRGGEFGIAFFQPSGELDVALFHSGDRALEFVDVAGGFETRLAPDLLSQRFGQLLLQLLDAGGKASVAGRPTEGLREESVRRDGHDQARIDEALKRWT</sequence>
<evidence type="ECO:0000256" key="1">
    <source>
        <dbReference type="SAM" id="MobiDB-lite"/>
    </source>
</evidence>
<organism evidence="2 3">
    <name type="scientific">Streptomyces glomeratus</name>
    <dbReference type="NCBI Taxonomy" id="284452"/>
    <lineage>
        <taxon>Bacteria</taxon>
        <taxon>Bacillati</taxon>
        <taxon>Actinomycetota</taxon>
        <taxon>Actinomycetes</taxon>
        <taxon>Kitasatosporales</taxon>
        <taxon>Streptomycetaceae</taxon>
        <taxon>Streptomyces</taxon>
    </lineage>
</organism>
<evidence type="ECO:0000313" key="2">
    <source>
        <dbReference type="EMBL" id="GAA3033561.1"/>
    </source>
</evidence>